<proteinExistence type="predicted"/>
<protein>
    <recommendedName>
        <fullName evidence="3">Cullin, a subunit of E3 ubiquitin ligase</fullName>
    </recommendedName>
</protein>
<organism evidence="1 2">
    <name type="scientific">[Mycobacterium] wendilense</name>
    <dbReference type="NCBI Taxonomy" id="3064284"/>
    <lineage>
        <taxon>Bacteria</taxon>
        <taxon>Bacillati</taxon>
        <taxon>Actinomycetota</taxon>
        <taxon>Actinomycetes</taxon>
        <taxon>Mycobacteriales</taxon>
        <taxon>Mycobacteriaceae</taxon>
        <taxon>Mycolicibacter</taxon>
    </lineage>
</organism>
<name>A0ABM9MA72_9MYCO</name>
<evidence type="ECO:0008006" key="3">
    <source>
        <dbReference type="Google" id="ProtNLM"/>
    </source>
</evidence>
<gene>
    <name evidence="1" type="ORF">MU0050_000937</name>
</gene>
<dbReference type="RefSeq" id="WP_316514680.1">
    <property type="nucleotide sequence ID" value="NZ_OY726395.1"/>
</dbReference>
<evidence type="ECO:0000313" key="2">
    <source>
        <dbReference type="Proteomes" id="UP001190466"/>
    </source>
</evidence>
<sequence length="282" mass="31400">MNRPFLGSQALASGALTRAQLRWNYRAIFPNVYVHARSAVSLDARIAAAWLWSGGRAVIAGRAAAALHGALWVKPRTPIELLWRCGRPPAGIVARNERVASDELTTIRGMQVTSPARTALDLARHLDRPHAVSHLDALARATGMQSADALILGDRYAGARNVAVARRVLPLLDPGGQSPKETWLRLLLLDAGFPRPTTQIRVSDGFNNAYLDMGWEEPKIGLDYDGDQHRSDRSRYVHDVGRNELVTRNGWIHLHVLAEHSRRFILHRVQQAFAHRGWAPRQ</sequence>
<evidence type="ECO:0000313" key="1">
    <source>
        <dbReference type="EMBL" id="CAJ1580244.1"/>
    </source>
</evidence>
<keyword evidence="2" id="KW-1185">Reference proteome</keyword>
<reference evidence="1 2" key="1">
    <citation type="submission" date="2023-08" db="EMBL/GenBank/DDBJ databases">
        <authorList>
            <person name="Folkvardsen B D."/>
            <person name="Norman A."/>
        </authorList>
    </citation>
    <scope>NUCLEOTIDE SEQUENCE [LARGE SCALE GENOMIC DNA]</scope>
    <source>
        <strain evidence="1 2">Mu0050</strain>
    </source>
</reference>
<accession>A0ABM9MA72</accession>
<dbReference type="EMBL" id="OY726395">
    <property type="protein sequence ID" value="CAJ1580244.1"/>
    <property type="molecule type" value="Genomic_DNA"/>
</dbReference>
<dbReference type="Proteomes" id="UP001190466">
    <property type="component" value="Chromosome"/>
</dbReference>